<evidence type="ECO:0000259" key="12">
    <source>
        <dbReference type="PROSITE" id="PS51471"/>
    </source>
</evidence>
<evidence type="ECO:0000256" key="8">
    <source>
        <dbReference type="ARBA" id="ARBA00031282"/>
    </source>
</evidence>
<dbReference type="AlphaFoldDB" id="A0A916Z2Z7"/>
<dbReference type="EMBL" id="BMIP01000005">
    <property type="protein sequence ID" value="GGD74219.1"/>
    <property type="molecule type" value="Genomic_DNA"/>
</dbReference>
<dbReference type="InterPro" id="IPR005123">
    <property type="entry name" value="Oxoglu/Fe-dep_dioxygenase_dom"/>
</dbReference>
<evidence type="ECO:0000256" key="7">
    <source>
        <dbReference type="ARBA" id="ARBA00031011"/>
    </source>
</evidence>
<evidence type="ECO:0000256" key="11">
    <source>
        <dbReference type="RuleBase" id="RU003682"/>
    </source>
</evidence>
<dbReference type="InterPro" id="IPR050231">
    <property type="entry name" value="Iron_ascorbate_oxido_reductase"/>
</dbReference>
<evidence type="ECO:0000256" key="6">
    <source>
        <dbReference type="ARBA" id="ARBA00022666"/>
    </source>
</evidence>
<dbReference type="PRINTS" id="PR00682">
    <property type="entry name" value="IPNSYNTHASE"/>
</dbReference>
<dbReference type="InterPro" id="IPR044861">
    <property type="entry name" value="IPNS-like_FE2OG_OXY"/>
</dbReference>
<comment type="similarity">
    <text evidence="11">Belongs to the iron/ascorbate-dependent oxidoreductase family.</text>
</comment>
<dbReference type="Gene3D" id="2.60.120.330">
    <property type="entry name" value="B-lactam Antibiotic, Isopenicillin N Synthase, Chain"/>
    <property type="match status" value="1"/>
</dbReference>
<dbReference type="SUPFAM" id="SSF51197">
    <property type="entry name" value="Clavaminate synthase-like"/>
    <property type="match status" value="1"/>
</dbReference>
<evidence type="ECO:0000256" key="4">
    <source>
        <dbReference type="ARBA" id="ARBA00012531"/>
    </source>
</evidence>
<dbReference type="PROSITE" id="PS51471">
    <property type="entry name" value="FE2OG_OXY"/>
    <property type="match status" value="1"/>
</dbReference>
<dbReference type="EC" id="1.13.12.19" evidence="4"/>
<gene>
    <name evidence="13" type="ORF">GCM10010990_24850</name>
</gene>
<evidence type="ECO:0000256" key="1">
    <source>
        <dbReference type="ARBA" id="ARBA00001954"/>
    </source>
</evidence>
<dbReference type="InterPro" id="IPR026992">
    <property type="entry name" value="DIOX_N"/>
</dbReference>
<comment type="catalytic activity">
    <reaction evidence="10">
        <text>L-arginine + 2-oxoglutarate + O2 = guanidine + L-glutamate 5-semialdehyde + succinate + CO2</text>
        <dbReference type="Rhea" id="RHEA:31535"/>
        <dbReference type="ChEBI" id="CHEBI:15379"/>
        <dbReference type="ChEBI" id="CHEBI:16526"/>
        <dbReference type="ChEBI" id="CHEBI:16810"/>
        <dbReference type="ChEBI" id="CHEBI:30031"/>
        <dbReference type="ChEBI" id="CHEBI:30087"/>
        <dbReference type="ChEBI" id="CHEBI:32682"/>
        <dbReference type="ChEBI" id="CHEBI:58066"/>
        <dbReference type="EC" id="1.14.20.7"/>
    </reaction>
</comment>
<evidence type="ECO:0000313" key="14">
    <source>
        <dbReference type="Proteomes" id="UP000612349"/>
    </source>
</evidence>
<protein>
    <recommendedName>
        <fullName evidence="5">2-oxoglutarate-dependent ethylene/succinate-forming enzyme</fullName>
        <ecNumber evidence="4">1.13.12.19</ecNumber>
        <ecNumber evidence="3">1.14.20.7</ecNumber>
    </recommendedName>
    <alternativeName>
        <fullName evidence="7">2-oxoglutarate dioxygenase (ethylene-forming)</fullName>
    </alternativeName>
    <alternativeName>
        <fullName evidence="8">2-oxoglutarate/L-arginine monooxygenase/decarboxylase (succinate-forming)</fullName>
    </alternativeName>
</protein>
<dbReference type="Pfam" id="PF14226">
    <property type="entry name" value="DIOX_N"/>
    <property type="match status" value="1"/>
</dbReference>
<name>A0A916Z2Z7_9SPHN</name>
<keyword evidence="11" id="KW-0560">Oxidoreductase</keyword>
<accession>A0A916Z2Z7</accession>
<dbReference type="Pfam" id="PF03171">
    <property type="entry name" value="2OG-FeII_Oxy"/>
    <property type="match status" value="1"/>
</dbReference>
<dbReference type="GO" id="GO:0009693">
    <property type="term" value="P:ethylene biosynthetic process"/>
    <property type="evidence" value="ECO:0007669"/>
    <property type="project" value="UniProtKB-KW"/>
</dbReference>
<evidence type="ECO:0000256" key="5">
    <source>
        <dbReference type="ARBA" id="ARBA00019045"/>
    </source>
</evidence>
<dbReference type="Proteomes" id="UP000612349">
    <property type="component" value="Unassembled WGS sequence"/>
</dbReference>
<comment type="caution">
    <text evidence="13">The sequence shown here is derived from an EMBL/GenBank/DDBJ whole genome shotgun (WGS) entry which is preliminary data.</text>
</comment>
<keyword evidence="6" id="KW-0266">Ethylene biosynthesis</keyword>
<keyword evidence="11" id="KW-0479">Metal-binding</keyword>
<comment type="catalytic activity">
    <reaction evidence="9">
        <text>2-oxoglutarate + O2 + 2 H(+) = ethene + 3 CO2 + H2O</text>
        <dbReference type="Rhea" id="RHEA:31523"/>
        <dbReference type="ChEBI" id="CHEBI:15377"/>
        <dbReference type="ChEBI" id="CHEBI:15378"/>
        <dbReference type="ChEBI" id="CHEBI:15379"/>
        <dbReference type="ChEBI" id="CHEBI:16526"/>
        <dbReference type="ChEBI" id="CHEBI:16810"/>
        <dbReference type="ChEBI" id="CHEBI:18153"/>
        <dbReference type="EC" id="1.13.12.19"/>
    </reaction>
</comment>
<keyword evidence="11" id="KW-0408">Iron</keyword>
<evidence type="ECO:0000256" key="3">
    <source>
        <dbReference type="ARBA" id="ARBA00012293"/>
    </source>
</evidence>
<dbReference type="OrthoDB" id="21825at2"/>
<sequence length="315" mass="35309">MTETNISESKNIAFVSLDKPVEELADELGRSFGEYGFAVIENHGIDQALIDKAEAMSRAFFDLPEDVKRGYFIDGGGGARGYTPYRTERAVGQTVTDLKEFWHVGRTLPAGDPLEEFMPANVWPEELPEFREIFETLYAEFEKAGAKILSAIALHLGLEKNWFDATVEDGNSVMRLLHYPPIENAEGAVRAAPHGDINTITLLLGAEEAGLELLSKQDEWVPVSPPPGALAVNIGDMLARLTNDKLRSTIHRVRNPEGEASKRSRFSMPFFLHFRPDFVIETLPGCVDEEHPNKYEPLSSHEFLQQRLREINLTK</sequence>
<feature type="domain" description="Fe2OG dioxygenase" evidence="12">
    <location>
        <begin position="169"/>
        <end position="274"/>
    </location>
</feature>
<evidence type="ECO:0000256" key="10">
    <source>
        <dbReference type="ARBA" id="ARBA00049359"/>
    </source>
</evidence>
<comment type="cofactor">
    <cofactor evidence="1">
        <name>Fe(2+)</name>
        <dbReference type="ChEBI" id="CHEBI:29033"/>
    </cofactor>
</comment>
<dbReference type="PANTHER" id="PTHR47990">
    <property type="entry name" value="2-OXOGLUTARATE (2OG) AND FE(II)-DEPENDENT OXYGENASE SUPERFAMILY PROTEIN-RELATED"/>
    <property type="match status" value="1"/>
</dbReference>
<evidence type="ECO:0000256" key="2">
    <source>
        <dbReference type="ARBA" id="ARBA00004767"/>
    </source>
</evidence>
<dbReference type="RefSeq" id="WP_066776979.1">
    <property type="nucleotide sequence ID" value="NZ_BMIP01000005.1"/>
</dbReference>
<organism evidence="13 14">
    <name type="scientific">Croceicoccus mobilis</name>
    <dbReference type="NCBI Taxonomy" id="1703339"/>
    <lineage>
        <taxon>Bacteria</taxon>
        <taxon>Pseudomonadati</taxon>
        <taxon>Pseudomonadota</taxon>
        <taxon>Alphaproteobacteria</taxon>
        <taxon>Sphingomonadales</taxon>
        <taxon>Erythrobacteraceae</taxon>
        <taxon>Croceicoccus</taxon>
    </lineage>
</organism>
<proteinExistence type="inferred from homology"/>
<dbReference type="EC" id="1.14.20.7" evidence="3"/>
<dbReference type="GO" id="GO:0046872">
    <property type="term" value="F:metal ion binding"/>
    <property type="evidence" value="ECO:0007669"/>
    <property type="project" value="UniProtKB-KW"/>
</dbReference>
<keyword evidence="14" id="KW-1185">Reference proteome</keyword>
<comment type="pathway">
    <text evidence="2">Alkene biosynthesis; ethylene biosynthesis via 2-oxoglutarate.</text>
</comment>
<reference evidence="13" key="1">
    <citation type="journal article" date="2014" name="Int. J. Syst. Evol. Microbiol.">
        <title>Complete genome sequence of Corynebacterium casei LMG S-19264T (=DSM 44701T), isolated from a smear-ripened cheese.</title>
        <authorList>
            <consortium name="US DOE Joint Genome Institute (JGI-PGF)"/>
            <person name="Walter F."/>
            <person name="Albersmeier A."/>
            <person name="Kalinowski J."/>
            <person name="Ruckert C."/>
        </authorList>
    </citation>
    <scope>NUCLEOTIDE SEQUENCE</scope>
    <source>
        <strain evidence="13">CGMCC 1.15360</strain>
    </source>
</reference>
<evidence type="ECO:0000313" key="13">
    <source>
        <dbReference type="EMBL" id="GGD74219.1"/>
    </source>
</evidence>
<evidence type="ECO:0000256" key="9">
    <source>
        <dbReference type="ARBA" id="ARBA00047725"/>
    </source>
</evidence>
<dbReference type="GO" id="GO:0102276">
    <property type="term" value="F:2-oxoglutarate oxygenase/decarboxylase (ethylene-forming) activity"/>
    <property type="evidence" value="ECO:0007669"/>
    <property type="project" value="UniProtKB-EC"/>
</dbReference>
<dbReference type="InterPro" id="IPR027443">
    <property type="entry name" value="IPNS-like_sf"/>
</dbReference>
<reference evidence="13" key="2">
    <citation type="submission" date="2020-09" db="EMBL/GenBank/DDBJ databases">
        <authorList>
            <person name="Sun Q."/>
            <person name="Zhou Y."/>
        </authorList>
    </citation>
    <scope>NUCLEOTIDE SEQUENCE</scope>
    <source>
        <strain evidence="13">CGMCC 1.15360</strain>
    </source>
</reference>